<feature type="region of interest" description="Disordered" evidence="2">
    <location>
        <begin position="96"/>
        <end position="116"/>
    </location>
</feature>
<proteinExistence type="predicted"/>
<protein>
    <recommendedName>
        <fullName evidence="5">Mediator complex subunit 9</fullName>
    </recommendedName>
</protein>
<sequence>MATPVRNATQEKLIDFTENVTTLFTVAKTIDGIFTKDKSTHKPTKIAVQQEFLKLDTLFCEKERIIKQLRNEIDSFQQKEKAYNDSREQLKEKDLQIAMLKGPTGGKSQHQQRNSQ</sequence>
<evidence type="ECO:0000313" key="3">
    <source>
        <dbReference type="EMBL" id="GIX94360.1"/>
    </source>
</evidence>
<dbReference type="EMBL" id="BPLQ01002605">
    <property type="protein sequence ID" value="GIX94360.1"/>
    <property type="molecule type" value="Genomic_DNA"/>
</dbReference>
<dbReference type="Proteomes" id="UP001054837">
    <property type="component" value="Unassembled WGS sequence"/>
</dbReference>
<accession>A0AAV4PAY5</accession>
<reference evidence="3 4" key="1">
    <citation type="submission" date="2021-06" db="EMBL/GenBank/DDBJ databases">
        <title>Caerostris darwini draft genome.</title>
        <authorList>
            <person name="Kono N."/>
            <person name="Arakawa K."/>
        </authorList>
    </citation>
    <scope>NUCLEOTIDE SEQUENCE [LARGE SCALE GENOMIC DNA]</scope>
</reference>
<evidence type="ECO:0000256" key="1">
    <source>
        <dbReference type="SAM" id="Coils"/>
    </source>
</evidence>
<keyword evidence="4" id="KW-1185">Reference proteome</keyword>
<dbReference type="AlphaFoldDB" id="A0AAV4PAY5"/>
<comment type="caution">
    <text evidence="3">The sequence shown here is derived from an EMBL/GenBank/DDBJ whole genome shotgun (WGS) entry which is preliminary data.</text>
</comment>
<keyword evidence="1" id="KW-0175">Coiled coil</keyword>
<feature type="compositionally biased region" description="Polar residues" evidence="2">
    <location>
        <begin position="106"/>
        <end position="116"/>
    </location>
</feature>
<gene>
    <name evidence="3" type="ORF">CDAR_561881</name>
</gene>
<evidence type="ECO:0000313" key="4">
    <source>
        <dbReference type="Proteomes" id="UP001054837"/>
    </source>
</evidence>
<organism evidence="3 4">
    <name type="scientific">Caerostris darwini</name>
    <dbReference type="NCBI Taxonomy" id="1538125"/>
    <lineage>
        <taxon>Eukaryota</taxon>
        <taxon>Metazoa</taxon>
        <taxon>Ecdysozoa</taxon>
        <taxon>Arthropoda</taxon>
        <taxon>Chelicerata</taxon>
        <taxon>Arachnida</taxon>
        <taxon>Araneae</taxon>
        <taxon>Araneomorphae</taxon>
        <taxon>Entelegynae</taxon>
        <taxon>Araneoidea</taxon>
        <taxon>Araneidae</taxon>
        <taxon>Caerostris</taxon>
    </lineage>
</organism>
<evidence type="ECO:0000256" key="2">
    <source>
        <dbReference type="SAM" id="MobiDB-lite"/>
    </source>
</evidence>
<feature type="coiled-coil region" evidence="1">
    <location>
        <begin position="66"/>
        <end position="93"/>
    </location>
</feature>
<evidence type="ECO:0008006" key="5">
    <source>
        <dbReference type="Google" id="ProtNLM"/>
    </source>
</evidence>
<name>A0AAV4PAY5_9ARAC</name>